<evidence type="ECO:0000256" key="1">
    <source>
        <dbReference type="SAM" id="SignalP"/>
    </source>
</evidence>
<keyword evidence="1" id="KW-0732">Signal</keyword>
<reference evidence="3" key="1">
    <citation type="submission" date="2016-11" db="EMBL/GenBank/DDBJ databases">
        <authorList>
            <person name="Varghese N."/>
            <person name="Submissions S."/>
        </authorList>
    </citation>
    <scope>NUCLEOTIDE SEQUENCE [LARGE SCALE GENOMIC DNA]</scope>
    <source>
        <strain evidence="3">DSM 21264</strain>
    </source>
</reference>
<accession>A0A1M4SVD4</accession>
<sequence length="56" mass="6264">MKYGLIAILVLFLSACSSTWNGVKEDSSEIWDTTKQKSSEVYHSTKEAIHEATAEE</sequence>
<gene>
    <name evidence="2" type="ORF">SAMN02745781_00170</name>
</gene>
<evidence type="ECO:0000313" key="3">
    <source>
        <dbReference type="Proteomes" id="UP000184159"/>
    </source>
</evidence>
<evidence type="ECO:0000313" key="2">
    <source>
        <dbReference type="EMBL" id="SHE36165.1"/>
    </source>
</evidence>
<dbReference type="EMBL" id="FQUH01000001">
    <property type="protein sequence ID" value="SHE36165.1"/>
    <property type="molecule type" value="Genomic_DNA"/>
</dbReference>
<dbReference type="AlphaFoldDB" id="A0A1M4SVD4"/>
<keyword evidence="3" id="KW-1185">Reference proteome</keyword>
<dbReference type="RefSeq" id="WP_162841351.1">
    <property type="nucleotide sequence ID" value="NZ_FQUH01000001.1"/>
</dbReference>
<proteinExistence type="predicted"/>
<dbReference type="PROSITE" id="PS51257">
    <property type="entry name" value="PROKAR_LIPOPROTEIN"/>
    <property type="match status" value="1"/>
</dbReference>
<protein>
    <recommendedName>
        <fullName evidence="4">Lipoprotein</fullName>
    </recommendedName>
</protein>
<dbReference type="Proteomes" id="UP000184159">
    <property type="component" value="Unassembled WGS sequence"/>
</dbReference>
<organism evidence="2 3">
    <name type="scientific">Vibrio gazogenes DSM 21264 = NBRC 103151</name>
    <dbReference type="NCBI Taxonomy" id="1123492"/>
    <lineage>
        <taxon>Bacteria</taxon>
        <taxon>Pseudomonadati</taxon>
        <taxon>Pseudomonadota</taxon>
        <taxon>Gammaproteobacteria</taxon>
        <taxon>Vibrionales</taxon>
        <taxon>Vibrionaceae</taxon>
        <taxon>Vibrio</taxon>
    </lineage>
</organism>
<name>A0A1M4SVD4_VIBGA</name>
<feature type="signal peptide" evidence="1">
    <location>
        <begin position="1"/>
        <end position="22"/>
    </location>
</feature>
<feature type="chain" id="PRO_5012747780" description="Lipoprotein" evidence="1">
    <location>
        <begin position="23"/>
        <end position="56"/>
    </location>
</feature>
<evidence type="ECO:0008006" key="4">
    <source>
        <dbReference type="Google" id="ProtNLM"/>
    </source>
</evidence>